<keyword evidence="7 9" id="KW-0443">Lipid metabolism</keyword>
<keyword evidence="14" id="KW-1185">Reference proteome</keyword>
<dbReference type="GO" id="GO:0009245">
    <property type="term" value="P:lipid A biosynthetic process"/>
    <property type="evidence" value="ECO:0007669"/>
    <property type="project" value="TreeGrafter"/>
</dbReference>
<dbReference type="InterPro" id="IPR020806">
    <property type="entry name" value="PKS_PP-bd"/>
</dbReference>
<feature type="domain" description="Carrier" evidence="12">
    <location>
        <begin position="4"/>
        <end position="79"/>
    </location>
</feature>
<dbReference type="Gene3D" id="1.10.1200.10">
    <property type="entry name" value="ACP-like"/>
    <property type="match status" value="1"/>
</dbReference>
<dbReference type="NCBIfam" id="NF002148">
    <property type="entry name" value="PRK00982.1-2"/>
    <property type="match status" value="1"/>
</dbReference>
<comment type="subcellular location">
    <subcellularLocation>
        <location evidence="9">Cytoplasm</location>
    </subcellularLocation>
</comment>
<comment type="PTM">
    <text evidence="9">4'-phosphopantetheine is transferred from CoA to a specific serine of apo-ACP by AcpS. This modification is essential for activity because fatty acids are bound in thioester linkage to the sulfhydryl of the prosthetic group.</text>
</comment>
<gene>
    <name evidence="9 13" type="primary">acpP</name>
    <name evidence="13" type="ORF">G4L39_06220</name>
</gene>
<dbReference type="InterPro" id="IPR036736">
    <property type="entry name" value="ACP-like_sf"/>
</dbReference>
<evidence type="ECO:0000256" key="1">
    <source>
        <dbReference type="ARBA" id="ARBA00003180"/>
    </source>
</evidence>
<evidence type="ECO:0000256" key="8">
    <source>
        <dbReference type="ARBA" id="ARBA00023160"/>
    </source>
</evidence>
<accession>A0A6M1RUA6</accession>
<keyword evidence="2 9" id="KW-0596">Phosphopantetheine</keyword>
<dbReference type="PROSITE" id="PS00012">
    <property type="entry name" value="PHOSPHOPANTETHEINE"/>
    <property type="match status" value="1"/>
</dbReference>
<evidence type="ECO:0000256" key="5">
    <source>
        <dbReference type="ARBA" id="ARBA00022553"/>
    </source>
</evidence>
<protein>
    <recommendedName>
        <fullName evidence="9 10">Acyl carrier protein</fullName>
        <shortName evidence="9">ACP</shortName>
    </recommendedName>
</protein>
<comment type="caution">
    <text evidence="13">The sequence shown here is derived from an EMBL/GenBank/DDBJ whole genome shotgun (WGS) entry which is preliminary data.</text>
</comment>
<evidence type="ECO:0000256" key="2">
    <source>
        <dbReference type="ARBA" id="ARBA00022450"/>
    </source>
</evidence>
<keyword evidence="6 9" id="KW-0276">Fatty acid metabolism</keyword>
<dbReference type="GO" id="GO:0005829">
    <property type="term" value="C:cytosol"/>
    <property type="evidence" value="ECO:0007669"/>
    <property type="project" value="TreeGrafter"/>
</dbReference>
<dbReference type="SUPFAM" id="SSF47336">
    <property type="entry name" value="ACP-like"/>
    <property type="match status" value="1"/>
</dbReference>
<keyword evidence="3 9" id="KW-0963">Cytoplasm</keyword>
<dbReference type="NCBIfam" id="TIGR00517">
    <property type="entry name" value="acyl_carrier"/>
    <property type="match status" value="1"/>
</dbReference>
<dbReference type="GO" id="GO:0031177">
    <property type="term" value="F:phosphopantetheine binding"/>
    <property type="evidence" value="ECO:0007669"/>
    <property type="project" value="InterPro"/>
</dbReference>
<dbReference type="GO" id="GO:0000035">
    <property type="term" value="F:acyl binding"/>
    <property type="evidence" value="ECO:0007669"/>
    <property type="project" value="TreeGrafter"/>
</dbReference>
<evidence type="ECO:0000259" key="12">
    <source>
        <dbReference type="PROSITE" id="PS50075"/>
    </source>
</evidence>
<dbReference type="PROSITE" id="PS50075">
    <property type="entry name" value="CARRIER"/>
    <property type="match status" value="1"/>
</dbReference>
<dbReference type="PANTHER" id="PTHR20863">
    <property type="entry name" value="ACYL CARRIER PROTEIN"/>
    <property type="match status" value="1"/>
</dbReference>
<dbReference type="NCBIfam" id="NF002149">
    <property type="entry name" value="PRK00982.1-3"/>
    <property type="match status" value="1"/>
</dbReference>
<reference evidence="13 14" key="1">
    <citation type="submission" date="2020-02" db="EMBL/GenBank/DDBJ databases">
        <title>Draft genome sequence of Limisphaera ngatamarikiensis NGM72.4T, a thermophilic Verrucomicrobia grouped in subdivision 3.</title>
        <authorList>
            <person name="Carere C.R."/>
            <person name="Steen J."/>
            <person name="Hugenholtz P."/>
            <person name="Stott M.B."/>
        </authorList>
    </citation>
    <scope>NUCLEOTIDE SEQUENCE [LARGE SCALE GENOMIC DNA]</scope>
    <source>
        <strain evidence="13 14">NGM72.4</strain>
    </source>
</reference>
<comment type="pathway">
    <text evidence="9 11">Lipid metabolism; fatty acid biosynthesis.</text>
</comment>
<evidence type="ECO:0000256" key="6">
    <source>
        <dbReference type="ARBA" id="ARBA00022832"/>
    </source>
</evidence>
<name>A0A6M1RUA6_9BACT</name>
<dbReference type="UniPathway" id="UPA00094"/>
<dbReference type="FunFam" id="1.10.1200.10:FF:000006">
    <property type="entry name" value="Acyl carrier protein"/>
    <property type="match status" value="1"/>
</dbReference>
<keyword evidence="5 9" id="KW-0597">Phosphoprotein</keyword>
<dbReference type="NCBIfam" id="NF002151">
    <property type="entry name" value="PRK00982.1-5"/>
    <property type="match status" value="1"/>
</dbReference>
<comment type="similarity">
    <text evidence="9">Belongs to the acyl carrier protein (ACP) family.</text>
</comment>
<dbReference type="EMBL" id="JAAKYA010000042">
    <property type="protein sequence ID" value="NGO38991.1"/>
    <property type="molecule type" value="Genomic_DNA"/>
</dbReference>
<comment type="PTM">
    <text evidence="11">4'-phosphopantetheine is transferred from CoA to a specific serine of apo-ACP by acpS.</text>
</comment>
<dbReference type="RefSeq" id="WP_165106754.1">
    <property type="nucleotide sequence ID" value="NZ_JAAKYA010000042.1"/>
</dbReference>
<evidence type="ECO:0000256" key="7">
    <source>
        <dbReference type="ARBA" id="ARBA00023098"/>
    </source>
</evidence>
<organism evidence="13 14">
    <name type="scientific">Limisphaera ngatamarikiensis</name>
    <dbReference type="NCBI Taxonomy" id="1324935"/>
    <lineage>
        <taxon>Bacteria</taxon>
        <taxon>Pseudomonadati</taxon>
        <taxon>Verrucomicrobiota</taxon>
        <taxon>Verrucomicrobiia</taxon>
        <taxon>Limisphaerales</taxon>
        <taxon>Limisphaeraceae</taxon>
        <taxon>Limisphaera</taxon>
    </lineage>
</organism>
<keyword evidence="8 9" id="KW-0275">Fatty acid biosynthesis</keyword>
<sequence>MAENSIEQRVKKIIAEQLDVNPDQVTPEARLIDDLGADSLDAVELIMALEEEFGHDIPDEQAEKMQTVGDIIKYIEEQEEK</sequence>
<dbReference type="HAMAP" id="MF_01217">
    <property type="entry name" value="Acyl_carrier"/>
    <property type="match status" value="1"/>
</dbReference>
<dbReference type="PANTHER" id="PTHR20863:SF76">
    <property type="entry name" value="CARRIER DOMAIN-CONTAINING PROTEIN"/>
    <property type="match status" value="1"/>
</dbReference>
<proteinExistence type="inferred from homology"/>
<dbReference type="AlphaFoldDB" id="A0A6M1RUA6"/>
<dbReference type="InterPro" id="IPR009081">
    <property type="entry name" value="PP-bd_ACP"/>
</dbReference>
<keyword evidence="4 9" id="KW-0444">Lipid biosynthesis</keyword>
<dbReference type="SMART" id="SM00823">
    <property type="entry name" value="PKS_PP"/>
    <property type="match status" value="1"/>
</dbReference>
<evidence type="ECO:0000256" key="4">
    <source>
        <dbReference type="ARBA" id="ARBA00022516"/>
    </source>
</evidence>
<dbReference type="GO" id="GO:0000036">
    <property type="term" value="F:acyl carrier activity"/>
    <property type="evidence" value="ECO:0007669"/>
    <property type="project" value="UniProtKB-UniRule"/>
</dbReference>
<evidence type="ECO:0000313" key="14">
    <source>
        <dbReference type="Proteomes" id="UP000477311"/>
    </source>
</evidence>
<evidence type="ECO:0000256" key="9">
    <source>
        <dbReference type="HAMAP-Rule" id="MF_01217"/>
    </source>
</evidence>
<dbReference type="InterPro" id="IPR006162">
    <property type="entry name" value="Ppantetheine_attach_site"/>
</dbReference>
<dbReference type="GO" id="GO:0016020">
    <property type="term" value="C:membrane"/>
    <property type="evidence" value="ECO:0007669"/>
    <property type="project" value="GOC"/>
</dbReference>
<dbReference type="NCBIfam" id="NF002150">
    <property type="entry name" value="PRK00982.1-4"/>
    <property type="match status" value="1"/>
</dbReference>
<comment type="function">
    <text evidence="1 9 11">Carrier of the growing fatty acid chain in fatty acid biosynthesis.</text>
</comment>
<evidence type="ECO:0000256" key="11">
    <source>
        <dbReference type="RuleBase" id="RU003545"/>
    </source>
</evidence>
<evidence type="ECO:0000313" key="13">
    <source>
        <dbReference type="EMBL" id="NGO38991.1"/>
    </source>
</evidence>
<evidence type="ECO:0000256" key="10">
    <source>
        <dbReference type="NCBIfam" id="TIGR00517"/>
    </source>
</evidence>
<dbReference type="Proteomes" id="UP000477311">
    <property type="component" value="Unassembled WGS sequence"/>
</dbReference>
<dbReference type="InterPro" id="IPR003231">
    <property type="entry name" value="ACP"/>
</dbReference>
<dbReference type="Pfam" id="PF00550">
    <property type="entry name" value="PP-binding"/>
    <property type="match status" value="1"/>
</dbReference>
<feature type="modified residue" description="O-(pantetheine 4'-phosphoryl)serine" evidence="9">
    <location>
        <position position="39"/>
    </location>
</feature>
<evidence type="ECO:0000256" key="3">
    <source>
        <dbReference type="ARBA" id="ARBA00022490"/>
    </source>
</evidence>